<dbReference type="SUPFAM" id="SSF53474">
    <property type="entry name" value="alpha/beta-Hydrolases"/>
    <property type="match status" value="1"/>
</dbReference>
<dbReference type="PANTHER" id="PTHR11559">
    <property type="entry name" value="CARBOXYLESTERASE"/>
    <property type="match status" value="1"/>
</dbReference>
<sequence>MNLLIFVLFSTFASFSNAGPIVNVKYGKIEGFEHTSPTGHVSEVFLAVPFAKPPIGDLRFERPEEPEHWEDVYQATQFRNDCTPHYSLVATFSHYSGEDCLTLNIIKPKTVSGKLPVLFWVHGGGYSIGSASQHGYQVFADKYVPKGVIVVTIQYRLGFMGFFTQGKSGNMGLFDQAAALRFVHENIDNFGGDKCKITIWGYSAGGASVSQLTISPYTRDLYDKAIVMSASSYAGWATGAEIENHSKELAEALNCDWNDAIECMKSKSVEEIFSAVDKIGYTTQNIDSIKWSPIIDGDFLPAHPDELLSQSPVKPTLIGLSSKEGTYFTTMNLGRVLSTFAVTKEDCEKIDEKFVLNFIKNKILYNNRFGSKSDNALKKISEFYLRRNRPEHLEGNAFFLDAYAQLVSDIFFNVPVIRDIIRRVELNTPIWAYKFECFDDAIWHDHIPKSIRGSPHANEYHYLFDLPLIANIDTSKGKPKEIQENLIDMVVSFAKNGRPEIQNIRWNPVNNSDEINYLSFTQNGLTLNNGDYFEENTSFWNNLREDLGLDVVDPTSTRKNREKTEL</sequence>
<keyword evidence="6" id="KW-0256">Endoplasmic reticulum</keyword>
<dbReference type="Pfam" id="PF00135">
    <property type="entry name" value="COesterase"/>
    <property type="match status" value="1"/>
</dbReference>
<dbReference type="PROSITE" id="PS00122">
    <property type="entry name" value="CARBOXYLESTERASE_B_1"/>
    <property type="match status" value="1"/>
</dbReference>
<evidence type="ECO:0000256" key="3">
    <source>
        <dbReference type="ARBA" id="ARBA00022487"/>
    </source>
</evidence>
<name>A0A8S1EJN1_9PELO</name>
<evidence type="ECO:0000313" key="11">
    <source>
        <dbReference type="Proteomes" id="UP000494206"/>
    </source>
</evidence>
<dbReference type="EC" id="3.1.1.-" evidence="8"/>
<evidence type="ECO:0000256" key="5">
    <source>
        <dbReference type="ARBA" id="ARBA00022801"/>
    </source>
</evidence>
<accession>A0A8S1EJN1</accession>
<proteinExistence type="inferred from homology"/>
<comment type="subcellular location">
    <subcellularLocation>
        <location evidence="1">Endoplasmic reticulum lumen</location>
    </subcellularLocation>
</comment>
<evidence type="ECO:0000256" key="8">
    <source>
        <dbReference type="RuleBase" id="RU361235"/>
    </source>
</evidence>
<dbReference type="AlphaFoldDB" id="A0A8S1EJN1"/>
<keyword evidence="4 8" id="KW-0732">Signal</keyword>
<dbReference type="Gene3D" id="3.40.50.1820">
    <property type="entry name" value="alpha/beta hydrolase"/>
    <property type="match status" value="1"/>
</dbReference>
<keyword evidence="11" id="KW-1185">Reference proteome</keyword>
<keyword evidence="5 8" id="KW-0378">Hydrolase</keyword>
<evidence type="ECO:0000256" key="7">
    <source>
        <dbReference type="ARBA" id="ARBA00023157"/>
    </source>
</evidence>
<feature type="chain" id="PRO_5035966944" description="Carboxylic ester hydrolase" evidence="8">
    <location>
        <begin position="19"/>
        <end position="566"/>
    </location>
</feature>
<reference evidence="10 11" key="1">
    <citation type="submission" date="2020-04" db="EMBL/GenBank/DDBJ databases">
        <authorList>
            <person name="Laetsch R D."/>
            <person name="Stevens L."/>
            <person name="Kumar S."/>
            <person name="Blaxter L. M."/>
        </authorList>
    </citation>
    <scope>NUCLEOTIDE SEQUENCE [LARGE SCALE GENOMIC DNA]</scope>
</reference>
<feature type="signal peptide" evidence="8">
    <location>
        <begin position="1"/>
        <end position="18"/>
    </location>
</feature>
<dbReference type="InterPro" id="IPR019826">
    <property type="entry name" value="Carboxylesterase_B_AS"/>
</dbReference>
<evidence type="ECO:0000256" key="2">
    <source>
        <dbReference type="ARBA" id="ARBA00005964"/>
    </source>
</evidence>
<dbReference type="OrthoDB" id="6846267at2759"/>
<dbReference type="InterPro" id="IPR002018">
    <property type="entry name" value="CarbesteraseB"/>
</dbReference>
<gene>
    <name evidence="10" type="ORF">CBOVIS_LOCUS1292</name>
</gene>
<dbReference type="PROSITE" id="PS00941">
    <property type="entry name" value="CARBOXYLESTERASE_B_2"/>
    <property type="match status" value="1"/>
</dbReference>
<evidence type="ECO:0000313" key="10">
    <source>
        <dbReference type="EMBL" id="CAB3397952.1"/>
    </source>
</evidence>
<evidence type="ECO:0000259" key="9">
    <source>
        <dbReference type="Pfam" id="PF00135"/>
    </source>
</evidence>
<organism evidence="10 11">
    <name type="scientific">Caenorhabditis bovis</name>
    <dbReference type="NCBI Taxonomy" id="2654633"/>
    <lineage>
        <taxon>Eukaryota</taxon>
        <taxon>Metazoa</taxon>
        <taxon>Ecdysozoa</taxon>
        <taxon>Nematoda</taxon>
        <taxon>Chromadorea</taxon>
        <taxon>Rhabditida</taxon>
        <taxon>Rhabditina</taxon>
        <taxon>Rhabditomorpha</taxon>
        <taxon>Rhabditoidea</taxon>
        <taxon>Rhabditidae</taxon>
        <taxon>Peloderinae</taxon>
        <taxon>Caenorhabditis</taxon>
    </lineage>
</organism>
<keyword evidence="7" id="KW-1015">Disulfide bond</keyword>
<comment type="similarity">
    <text evidence="2 8">Belongs to the type-B carboxylesterase/lipase family.</text>
</comment>
<evidence type="ECO:0000256" key="1">
    <source>
        <dbReference type="ARBA" id="ARBA00004319"/>
    </source>
</evidence>
<dbReference type="FunFam" id="3.40.50.1820:FF:000317">
    <property type="entry name" value="Carboxylic ester hydrolase"/>
    <property type="match status" value="1"/>
</dbReference>
<dbReference type="InterPro" id="IPR050309">
    <property type="entry name" value="Type-B_Carboxylest/Lipase"/>
</dbReference>
<dbReference type="EMBL" id="CADEPM010000001">
    <property type="protein sequence ID" value="CAB3397952.1"/>
    <property type="molecule type" value="Genomic_DNA"/>
</dbReference>
<evidence type="ECO:0000256" key="6">
    <source>
        <dbReference type="ARBA" id="ARBA00022824"/>
    </source>
</evidence>
<comment type="caution">
    <text evidence="10">The sequence shown here is derived from an EMBL/GenBank/DDBJ whole genome shotgun (WGS) entry which is preliminary data.</text>
</comment>
<protein>
    <recommendedName>
        <fullName evidence="8">Carboxylic ester hydrolase</fullName>
        <ecNumber evidence="8">3.1.1.-</ecNumber>
    </recommendedName>
</protein>
<keyword evidence="3" id="KW-0719">Serine esterase</keyword>
<evidence type="ECO:0000256" key="4">
    <source>
        <dbReference type="ARBA" id="ARBA00022729"/>
    </source>
</evidence>
<dbReference type="Proteomes" id="UP000494206">
    <property type="component" value="Unassembled WGS sequence"/>
</dbReference>
<feature type="domain" description="Carboxylesterase type B" evidence="9">
    <location>
        <begin position="20"/>
        <end position="528"/>
    </location>
</feature>
<dbReference type="InterPro" id="IPR029058">
    <property type="entry name" value="AB_hydrolase_fold"/>
</dbReference>
<dbReference type="InterPro" id="IPR019819">
    <property type="entry name" value="Carboxylesterase_B_CS"/>
</dbReference>
<dbReference type="GO" id="GO:0005788">
    <property type="term" value="C:endoplasmic reticulum lumen"/>
    <property type="evidence" value="ECO:0007669"/>
    <property type="project" value="UniProtKB-SubCell"/>
</dbReference>
<dbReference type="GO" id="GO:0052689">
    <property type="term" value="F:carboxylic ester hydrolase activity"/>
    <property type="evidence" value="ECO:0007669"/>
    <property type="project" value="UniProtKB-KW"/>
</dbReference>